<keyword evidence="4 5" id="KW-0378">Hydrolase</keyword>
<dbReference type="PANTHER" id="PTHR11802">
    <property type="entry name" value="SERINE PROTEASE FAMILY S10 SERINE CARBOXYPEPTIDASE"/>
    <property type="match status" value="1"/>
</dbReference>
<comment type="caution">
    <text evidence="6">The sequence shown here is derived from an EMBL/GenBank/DDBJ whole genome shotgun (WGS) entry which is preliminary data.</text>
</comment>
<dbReference type="Proteomes" id="UP001381693">
    <property type="component" value="Unassembled WGS sequence"/>
</dbReference>
<dbReference type="Pfam" id="PF00450">
    <property type="entry name" value="Peptidase_S10"/>
    <property type="match status" value="1"/>
</dbReference>
<dbReference type="InterPro" id="IPR001563">
    <property type="entry name" value="Peptidase_S10"/>
</dbReference>
<accession>A0AAN8XFM8</accession>
<keyword evidence="7" id="KW-1185">Reference proteome</keyword>
<feature type="signal peptide" evidence="5">
    <location>
        <begin position="1"/>
        <end position="17"/>
    </location>
</feature>
<dbReference type="Gene3D" id="3.40.50.1820">
    <property type="entry name" value="alpha/beta hydrolase"/>
    <property type="match status" value="1"/>
</dbReference>
<evidence type="ECO:0000256" key="2">
    <source>
        <dbReference type="ARBA" id="ARBA00022645"/>
    </source>
</evidence>
<reference evidence="6 7" key="1">
    <citation type="submission" date="2023-11" db="EMBL/GenBank/DDBJ databases">
        <title>Halocaridina rubra genome assembly.</title>
        <authorList>
            <person name="Smith C."/>
        </authorList>
    </citation>
    <scope>NUCLEOTIDE SEQUENCE [LARGE SCALE GENOMIC DNA]</scope>
    <source>
        <strain evidence="6">EP-1</strain>
        <tissue evidence="6">Whole</tissue>
    </source>
</reference>
<dbReference type="PRINTS" id="PR00724">
    <property type="entry name" value="CRBOXYPTASEC"/>
</dbReference>
<name>A0AAN8XFM8_HALRR</name>
<dbReference type="FunFam" id="3.40.50.1820:FF:000335">
    <property type="entry name" value="Carboxypeptidase"/>
    <property type="match status" value="1"/>
</dbReference>
<protein>
    <recommendedName>
        <fullName evidence="5">Carboxypeptidase</fullName>
        <ecNumber evidence="5">3.4.16.-</ecNumber>
    </recommendedName>
</protein>
<gene>
    <name evidence="6" type="ORF">SK128_012961</name>
</gene>
<evidence type="ECO:0000256" key="3">
    <source>
        <dbReference type="ARBA" id="ARBA00022670"/>
    </source>
</evidence>
<evidence type="ECO:0000313" key="6">
    <source>
        <dbReference type="EMBL" id="KAK7080658.1"/>
    </source>
</evidence>
<comment type="similarity">
    <text evidence="1 5">Belongs to the peptidase S10 family.</text>
</comment>
<dbReference type="AlphaFoldDB" id="A0AAN8XFM8"/>
<keyword evidence="2 5" id="KW-0121">Carboxypeptidase</keyword>
<evidence type="ECO:0000256" key="1">
    <source>
        <dbReference type="ARBA" id="ARBA00009431"/>
    </source>
</evidence>
<dbReference type="GO" id="GO:0004185">
    <property type="term" value="F:serine-type carboxypeptidase activity"/>
    <property type="evidence" value="ECO:0007669"/>
    <property type="project" value="UniProtKB-UniRule"/>
</dbReference>
<keyword evidence="5" id="KW-0732">Signal</keyword>
<dbReference type="EMBL" id="JAXCGZ010005830">
    <property type="protein sequence ID" value="KAK7080658.1"/>
    <property type="molecule type" value="Genomic_DNA"/>
</dbReference>
<organism evidence="6 7">
    <name type="scientific">Halocaridina rubra</name>
    <name type="common">Hawaiian red shrimp</name>
    <dbReference type="NCBI Taxonomy" id="373956"/>
    <lineage>
        <taxon>Eukaryota</taxon>
        <taxon>Metazoa</taxon>
        <taxon>Ecdysozoa</taxon>
        <taxon>Arthropoda</taxon>
        <taxon>Crustacea</taxon>
        <taxon>Multicrustacea</taxon>
        <taxon>Malacostraca</taxon>
        <taxon>Eumalacostraca</taxon>
        <taxon>Eucarida</taxon>
        <taxon>Decapoda</taxon>
        <taxon>Pleocyemata</taxon>
        <taxon>Caridea</taxon>
        <taxon>Atyoidea</taxon>
        <taxon>Atyidae</taxon>
        <taxon>Halocaridina</taxon>
    </lineage>
</organism>
<evidence type="ECO:0000313" key="7">
    <source>
        <dbReference type="Proteomes" id="UP001381693"/>
    </source>
</evidence>
<dbReference type="SUPFAM" id="SSF53474">
    <property type="entry name" value="alpha/beta-Hydrolases"/>
    <property type="match status" value="1"/>
</dbReference>
<evidence type="ECO:0000256" key="4">
    <source>
        <dbReference type="ARBA" id="ARBA00022801"/>
    </source>
</evidence>
<sequence length="465" mass="51945">MFSYLHFLPLLVIGALAAPAEDEILSLPGLDFAITYRHYSGYLTGSEGKNLHYWFIESANDPATDPVILWMNGGPGCSSLLGLFTELGPYRVNPDGVTLQENIYSWHTFANVIFLEAPACVGFSYDDNNNCTTNDDETALSNYNALKDFFTNKFPEYLPNEFYITGESYAGIYVPTLAVNVLEGLAELNINLQGFAVGNGVTDYDMMDNALIFFGYYHGLYGSDLWDRLVTNCCQNGDASENSCFFTNSTNGACQLNVLEAFAIIYGGELNVYSLYGRCASGQSDGYQTRLNADIAGLTGKHKSYISSLINNKFRHSNERSTPPCLNYTGLINYLDTPAVRQAIHVNVNAPSWDVCSDTIDYTRQYNTMKEKYDYLTPRIRGLLFNGDTDMACNFMGDEWFVESLGQEVTEMRRMWYEGGDVAGFVKRFQNLDFMTVLGAGHMVPEDKPPAALKMIKSFILNTPY</sequence>
<dbReference type="GO" id="GO:0006508">
    <property type="term" value="P:proteolysis"/>
    <property type="evidence" value="ECO:0007669"/>
    <property type="project" value="UniProtKB-KW"/>
</dbReference>
<feature type="chain" id="PRO_5042672529" description="Carboxypeptidase" evidence="5">
    <location>
        <begin position="18"/>
        <end position="465"/>
    </location>
</feature>
<dbReference type="GO" id="GO:0031647">
    <property type="term" value="P:regulation of protein stability"/>
    <property type="evidence" value="ECO:0007669"/>
    <property type="project" value="UniProtKB-ARBA"/>
</dbReference>
<evidence type="ECO:0000256" key="5">
    <source>
        <dbReference type="RuleBase" id="RU361156"/>
    </source>
</evidence>
<keyword evidence="3 5" id="KW-0645">Protease</keyword>
<dbReference type="PROSITE" id="PS00131">
    <property type="entry name" value="CARBOXYPEPT_SER_SER"/>
    <property type="match status" value="1"/>
</dbReference>
<dbReference type="InterPro" id="IPR018202">
    <property type="entry name" value="Ser_caboxypep_ser_AS"/>
</dbReference>
<dbReference type="InterPro" id="IPR029058">
    <property type="entry name" value="AB_hydrolase_fold"/>
</dbReference>
<dbReference type="EC" id="3.4.16.-" evidence="5"/>
<proteinExistence type="inferred from homology"/>
<dbReference type="GO" id="GO:1904715">
    <property type="term" value="P:negative regulation of chaperone-mediated autophagy"/>
    <property type="evidence" value="ECO:0007669"/>
    <property type="project" value="UniProtKB-ARBA"/>
</dbReference>
<dbReference type="PANTHER" id="PTHR11802:SF201">
    <property type="entry name" value="CARBOXYPEPTIDASE"/>
    <property type="match status" value="1"/>
</dbReference>